<keyword evidence="1" id="KW-0812">Transmembrane</keyword>
<keyword evidence="3" id="KW-1185">Reference proteome</keyword>
<proteinExistence type="predicted"/>
<dbReference type="Proteomes" id="UP000029669">
    <property type="component" value="Chromosome"/>
</dbReference>
<dbReference type="AlphaFoldDB" id="A0A097AQ90"/>
<evidence type="ECO:0000313" key="2">
    <source>
        <dbReference type="EMBL" id="AIS51973.1"/>
    </source>
</evidence>
<dbReference type="EMBL" id="CP009170">
    <property type="protein sequence ID" value="AIS51973.1"/>
    <property type="molecule type" value="Genomic_DNA"/>
</dbReference>
<dbReference type="STRING" id="2325.TKV_c07900"/>
<dbReference type="HOGENOM" id="CLU_2921276_0_0_9"/>
<gene>
    <name evidence="2" type="ORF">TKV_c07900</name>
</gene>
<protein>
    <submittedName>
        <fullName evidence="2">Uncharacterized protein</fullName>
    </submittedName>
</protein>
<dbReference type="RefSeq" id="WP_236617414.1">
    <property type="nucleotide sequence ID" value="NZ_CP009170.1"/>
</dbReference>
<organism evidence="2 3">
    <name type="scientific">Thermoanaerobacter kivui</name>
    <name type="common">Acetogenium kivui</name>
    <dbReference type="NCBI Taxonomy" id="2325"/>
    <lineage>
        <taxon>Bacteria</taxon>
        <taxon>Bacillati</taxon>
        <taxon>Bacillota</taxon>
        <taxon>Clostridia</taxon>
        <taxon>Thermoanaerobacterales</taxon>
        <taxon>Thermoanaerobacteraceae</taxon>
        <taxon>Thermoanaerobacter</taxon>
    </lineage>
</organism>
<keyword evidence="1" id="KW-1133">Transmembrane helix</keyword>
<evidence type="ECO:0000256" key="1">
    <source>
        <dbReference type="SAM" id="Phobius"/>
    </source>
</evidence>
<keyword evidence="1" id="KW-0472">Membrane</keyword>
<reference evidence="3" key="1">
    <citation type="journal article" date="2015" name="Genome Announc.">
        <title>Whole-Genome Sequences of 80 Environmental and Clinical Isolates of Burkholderia pseudomallei.</title>
        <authorList>
            <person name="Johnson S.L."/>
            <person name="Baker A.L."/>
            <person name="Chain P.S."/>
            <person name="Currie B.J."/>
            <person name="Daligault H.E."/>
            <person name="Davenport K.W."/>
            <person name="Davis C.B."/>
            <person name="Inglis T.J."/>
            <person name="Kaestli M."/>
            <person name="Koren S."/>
            <person name="Mayo M."/>
            <person name="Merritt A.J."/>
            <person name="Price E.P."/>
            <person name="Sarovich D.S."/>
            <person name="Warner J."/>
            <person name="Rosovitz M.J."/>
        </authorList>
    </citation>
    <scope>NUCLEOTIDE SEQUENCE [LARGE SCALE GENOMIC DNA]</scope>
    <source>
        <strain evidence="3">DSM 2030</strain>
    </source>
</reference>
<evidence type="ECO:0000313" key="3">
    <source>
        <dbReference type="Proteomes" id="UP000029669"/>
    </source>
</evidence>
<accession>A0A097AQ90</accession>
<feature type="transmembrane region" description="Helical" evidence="1">
    <location>
        <begin position="21"/>
        <end position="41"/>
    </location>
</feature>
<sequence>MDSEFKVLNETELRDVNGGGILYYIGYAVGYIGGMIFNAPIDYPPASMSSNTVWGSVFNQN</sequence>
<name>A0A097AQ90_THEKI</name>
<dbReference type="KEGG" id="tki:TKV_c07900"/>